<accession>A0A511DNJ2</accession>
<dbReference type="InterPro" id="IPR002168">
    <property type="entry name" value="Lipase_GDXG_HIS_AS"/>
</dbReference>
<dbReference type="EMBL" id="BJVJ01000052">
    <property type="protein sequence ID" value="GEL25364.1"/>
    <property type="molecule type" value="Genomic_DNA"/>
</dbReference>
<keyword evidence="5" id="KW-1185">Reference proteome</keyword>
<dbReference type="Gene3D" id="3.40.50.1820">
    <property type="entry name" value="alpha/beta hydrolase"/>
    <property type="match status" value="1"/>
</dbReference>
<dbReference type="InterPro" id="IPR013094">
    <property type="entry name" value="AB_hydrolase_3"/>
</dbReference>
<dbReference type="SUPFAM" id="SSF53474">
    <property type="entry name" value="alpha/beta-Hydrolases"/>
    <property type="match status" value="1"/>
</dbReference>
<dbReference type="Proteomes" id="UP000321685">
    <property type="component" value="Unassembled WGS sequence"/>
</dbReference>
<dbReference type="PANTHER" id="PTHR48081:SF8">
    <property type="entry name" value="ALPHA_BETA HYDROLASE FOLD-3 DOMAIN-CONTAINING PROTEIN-RELATED"/>
    <property type="match status" value="1"/>
</dbReference>
<dbReference type="InterPro" id="IPR050300">
    <property type="entry name" value="GDXG_lipolytic_enzyme"/>
</dbReference>
<gene>
    <name evidence="4" type="ORF">PSU4_43180</name>
</gene>
<dbReference type="PROSITE" id="PS01173">
    <property type="entry name" value="LIPASE_GDXG_HIS"/>
    <property type="match status" value="1"/>
</dbReference>
<reference evidence="4 5" key="1">
    <citation type="submission" date="2019-07" db="EMBL/GenBank/DDBJ databases">
        <title>Whole genome shotgun sequence of Pseudonocardia sulfidoxydans NBRC 16205.</title>
        <authorList>
            <person name="Hosoyama A."/>
            <person name="Uohara A."/>
            <person name="Ohji S."/>
            <person name="Ichikawa N."/>
        </authorList>
    </citation>
    <scope>NUCLEOTIDE SEQUENCE [LARGE SCALE GENOMIC DNA]</scope>
    <source>
        <strain evidence="4 5">NBRC 16205</strain>
    </source>
</reference>
<dbReference type="Pfam" id="PF07859">
    <property type="entry name" value="Abhydrolase_3"/>
    <property type="match status" value="1"/>
</dbReference>
<evidence type="ECO:0000313" key="4">
    <source>
        <dbReference type="EMBL" id="GEL25364.1"/>
    </source>
</evidence>
<proteinExistence type="inferred from homology"/>
<organism evidence="4 5">
    <name type="scientific">Pseudonocardia sulfidoxydans NBRC 16205</name>
    <dbReference type="NCBI Taxonomy" id="1223511"/>
    <lineage>
        <taxon>Bacteria</taxon>
        <taxon>Bacillati</taxon>
        <taxon>Actinomycetota</taxon>
        <taxon>Actinomycetes</taxon>
        <taxon>Pseudonocardiales</taxon>
        <taxon>Pseudonocardiaceae</taxon>
        <taxon>Pseudonocardia</taxon>
    </lineage>
</organism>
<dbReference type="GO" id="GO:0016787">
    <property type="term" value="F:hydrolase activity"/>
    <property type="evidence" value="ECO:0007669"/>
    <property type="project" value="UniProtKB-KW"/>
</dbReference>
<dbReference type="RefSeq" id="WP_147111431.1">
    <property type="nucleotide sequence ID" value="NZ_BJVJ01000052.1"/>
</dbReference>
<evidence type="ECO:0000313" key="5">
    <source>
        <dbReference type="Proteomes" id="UP000321685"/>
    </source>
</evidence>
<name>A0A511DNJ2_9PSEU</name>
<feature type="domain" description="Alpha/beta hydrolase fold-3" evidence="3">
    <location>
        <begin position="121"/>
        <end position="327"/>
    </location>
</feature>
<dbReference type="PANTHER" id="PTHR48081">
    <property type="entry name" value="AB HYDROLASE SUPERFAMILY PROTEIN C4A8.06C"/>
    <property type="match status" value="1"/>
</dbReference>
<evidence type="ECO:0000256" key="1">
    <source>
        <dbReference type="ARBA" id="ARBA00010515"/>
    </source>
</evidence>
<protein>
    <submittedName>
        <fullName evidence="4">Alpha/beta hydrolase</fullName>
    </submittedName>
</protein>
<evidence type="ECO:0000256" key="2">
    <source>
        <dbReference type="ARBA" id="ARBA00022801"/>
    </source>
</evidence>
<evidence type="ECO:0000259" key="3">
    <source>
        <dbReference type="Pfam" id="PF07859"/>
    </source>
</evidence>
<keyword evidence="2 4" id="KW-0378">Hydrolase</keyword>
<sequence>MVREWARLRAWRVALRVVFGLPRPLKRLVAGPPVRIDDQQLDLDLQLLNRVGELLSSESEDRLGEAALAEQRRQADFAAEIVAVGAPDDIETYDLTVPGATGPLAARLYVPPSVPTTSGMVVYFHGGGFVLGSLGSTDPLCRLLAAQSQLRVLSVDYRLAPEHPYPAALDDAIAAFAHVAGHADEFGADPRLLAVGGDSAGANLALVVAHQQAAEGLPSPSFVLALYPATDAERSGGSRELFGSGFGLTAEYLAELERAYLPDGVPDDDARGAILRADDLSGMPPVYLSTAGFDPLRDEGEEFAARLRDAGVPVLARRFSGLVHGYASFTAISAAARDATLDAASAVRAGLSLAVRDHDRDRGPVGARAMERITRAVG</sequence>
<dbReference type="OrthoDB" id="3206739at2"/>
<dbReference type="InterPro" id="IPR029058">
    <property type="entry name" value="AB_hydrolase_fold"/>
</dbReference>
<dbReference type="AlphaFoldDB" id="A0A511DNJ2"/>
<comment type="caution">
    <text evidence="4">The sequence shown here is derived from an EMBL/GenBank/DDBJ whole genome shotgun (WGS) entry which is preliminary data.</text>
</comment>
<comment type="similarity">
    <text evidence="1">Belongs to the 'GDXG' lipolytic enzyme family.</text>
</comment>